<dbReference type="EMBL" id="WVUK01000065">
    <property type="protein sequence ID" value="KAF7488818.1"/>
    <property type="molecule type" value="Genomic_DNA"/>
</dbReference>
<protein>
    <recommendedName>
        <fullName evidence="11">Scavenger receptor class B member 1</fullName>
    </recommendedName>
    <alternativeName>
        <fullName evidence="12">SR-BI</fullName>
    </alternativeName>
</protein>
<dbReference type="Proteomes" id="UP000070412">
    <property type="component" value="Unassembled WGS sequence"/>
</dbReference>
<evidence type="ECO:0000256" key="4">
    <source>
        <dbReference type="ARBA" id="ARBA00022475"/>
    </source>
</evidence>
<evidence type="ECO:0000256" key="7">
    <source>
        <dbReference type="ARBA" id="ARBA00023136"/>
    </source>
</evidence>
<evidence type="ECO:0000256" key="10">
    <source>
        <dbReference type="ARBA" id="ARBA00023180"/>
    </source>
</evidence>
<evidence type="ECO:0000256" key="12">
    <source>
        <dbReference type="ARBA" id="ARBA00042244"/>
    </source>
</evidence>
<dbReference type="GO" id="GO:0005044">
    <property type="term" value="F:scavenger receptor activity"/>
    <property type="evidence" value="ECO:0007669"/>
    <property type="project" value="TreeGrafter"/>
</dbReference>
<evidence type="ECO:0000256" key="11">
    <source>
        <dbReference type="ARBA" id="ARBA00040821"/>
    </source>
</evidence>
<dbReference type="PRINTS" id="PR01609">
    <property type="entry name" value="CD36FAMILY"/>
</dbReference>
<sequence length="486" mass="57193">MGQIIIKLLIGQLIQRYGRDKPEQKLIISGLTQILAAIFFYFFFFNFITDLLLRNQMQFKENGYLFKIWKSIPVTVNVWAFQIENESKYLKNLELPRLTEIGPFVFRGHRNRIILEWSEQKNLIKFNESIKLRFDSSKSIGPLSIRIKTFNNFISINNQSINLSNQTEQIVENIELFKKLSIEELLQLKPSSSLENDDNQSSISSSIFYQTIEPNEMVINLRQKSHTERFNHFRFDRFPVENYSDYGIVSSLSCSNSLQESEGTFFGLYTLNEIEKFILNPNFYCKPMRFVFESDSKFDLIQTQRFEMDTQQFSLYEKSNWCHCPEYLREDDCEGVFHLRQCHPRSPFVLSNVHFLQTKHLHKLIRGLHPDRNKHLGFFEFEPITGVTLKSIVRVQWNVDLRSTMASINLKPIVLPYFWIEESFLIDDTLKFLLQADSIIFTLSSYFYAALGTFGGCCLAIGLFRWLKLYLKKRNSITALPILNNK</sequence>
<name>A0A834VCR6_SARSC</name>
<feature type="transmembrane region" description="Helical" evidence="13">
    <location>
        <begin position="446"/>
        <end position="467"/>
    </location>
</feature>
<evidence type="ECO:0000256" key="9">
    <source>
        <dbReference type="ARBA" id="ARBA00023170"/>
    </source>
</evidence>
<keyword evidence="16" id="KW-1185">Reference proteome</keyword>
<evidence type="ECO:0000313" key="16">
    <source>
        <dbReference type="Proteomes" id="UP000070412"/>
    </source>
</evidence>
<evidence type="ECO:0000256" key="6">
    <source>
        <dbReference type="ARBA" id="ARBA00022989"/>
    </source>
</evidence>
<comment type="subcellular location">
    <subcellularLocation>
        <location evidence="2">Cell membrane</location>
        <topology evidence="2">Multi-pass membrane protein</topology>
    </subcellularLocation>
    <subcellularLocation>
        <location evidence="1">Membrane</location>
        <location evidence="1">Caveola</location>
        <topology evidence="1">Multi-pass membrane protein</topology>
    </subcellularLocation>
</comment>
<evidence type="ECO:0000256" key="13">
    <source>
        <dbReference type="SAM" id="Phobius"/>
    </source>
</evidence>
<evidence type="ECO:0000256" key="2">
    <source>
        <dbReference type="ARBA" id="ARBA00004651"/>
    </source>
</evidence>
<evidence type="ECO:0000313" key="14">
    <source>
        <dbReference type="EMBL" id="KAF7488818.1"/>
    </source>
</evidence>
<dbReference type="GO" id="GO:0005901">
    <property type="term" value="C:caveola"/>
    <property type="evidence" value="ECO:0007669"/>
    <property type="project" value="UniProtKB-SubCell"/>
</dbReference>
<keyword evidence="8" id="KW-1015">Disulfide bond</keyword>
<evidence type="ECO:0000256" key="8">
    <source>
        <dbReference type="ARBA" id="ARBA00023157"/>
    </source>
</evidence>
<dbReference type="AlphaFoldDB" id="A0A834VCR6"/>
<evidence type="ECO:0000313" key="15">
    <source>
        <dbReference type="EnsemblMetazoa" id="KAF7488818.1"/>
    </source>
</evidence>
<dbReference type="PANTHER" id="PTHR11923:SF110">
    <property type="entry name" value="SCAVENGER RECEPTOR CLASS B MEMBER 1"/>
    <property type="match status" value="1"/>
</dbReference>
<reference evidence="15" key="3">
    <citation type="submission" date="2022-06" db="UniProtKB">
        <authorList>
            <consortium name="EnsemblMetazoa"/>
        </authorList>
    </citation>
    <scope>IDENTIFICATION</scope>
</reference>
<evidence type="ECO:0000256" key="1">
    <source>
        <dbReference type="ARBA" id="ARBA00004189"/>
    </source>
</evidence>
<comment type="similarity">
    <text evidence="3">Belongs to the CD36 family.</text>
</comment>
<keyword evidence="10" id="KW-0325">Glycoprotein</keyword>
<dbReference type="OrthoDB" id="18585at2759"/>
<keyword evidence="6 13" id="KW-1133">Transmembrane helix</keyword>
<reference evidence="16" key="1">
    <citation type="journal article" date="2020" name="PLoS Negl. Trop. Dis.">
        <title>High-quality nuclear genome for Sarcoptes scabiei-A critical resource for a neglected parasite.</title>
        <authorList>
            <person name="Korhonen P.K."/>
            <person name="Gasser R.B."/>
            <person name="Ma G."/>
            <person name="Wang T."/>
            <person name="Stroehlein A.J."/>
            <person name="Young N.D."/>
            <person name="Ang C.S."/>
            <person name="Fernando D.D."/>
            <person name="Lu H.C."/>
            <person name="Taylor S."/>
            <person name="Reynolds S.L."/>
            <person name="Mofiz E."/>
            <person name="Najaraj S.H."/>
            <person name="Gowda H."/>
            <person name="Madugundu A."/>
            <person name="Renuse S."/>
            <person name="Holt D."/>
            <person name="Pandey A."/>
            <person name="Papenfuss A.T."/>
            <person name="Fischer K."/>
        </authorList>
    </citation>
    <scope>NUCLEOTIDE SEQUENCE [LARGE SCALE GENOMIC DNA]</scope>
</reference>
<dbReference type="PANTHER" id="PTHR11923">
    <property type="entry name" value="SCAVENGER RECEPTOR CLASS B TYPE-1 SR-B1"/>
    <property type="match status" value="1"/>
</dbReference>
<gene>
    <name evidence="14" type="ORF">SSS_4040</name>
</gene>
<feature type="transmembrane region" description="Helical" evidence="13">
    <location>
        <begin position="26"/>
        <end position="48"/>
    </location>
</feature>
<evidence type="ECO:0000256" key="5">
    <source>
        <dbReference type="ARBA" id="ARBA00022692"/>
    </source>
</evidence>
<keyword evidence="4" id="KW-1003">Cell membrane</keyword>
<keyword evidence="5 13" id="KW-0812">Transmembrane</keyword>
<evidence type="ECO:0000256" key="3">
    <source>
        <dbReference type="ARBA" id="ARBA00010532"/>
    </source>
</evidence>
<keyword evidence="7 13" id="KW-0472">Membrane</keyword>
<dbReference type="Pfam" id="PF01130">
    <property type="entry name" value="CD36"/>
    <property type="match status" value="1"/>
</dbReference>
<keyword evidence="9" id="KW-0675">Receptor</keyword>
<dbReference type="EnsemblMetazoa" id="SSS_4040s_mrna">
    <property type="protein sequence ID" value="KAF7488818.1"/>
    <property type="gene ID" value="SSS_4040"/>
</dbReference>
<proteinExistence type="inferred from homology"/>
<dbReference type="GO" id="GO:0005737">
    <property type="term" value="C:cytoplasm"/>
    <property type="evidence" value="ECO:0007669"/>
    <property type="project" value="TreeGrafter"/>
</dbReference>
<dbReference type="InterPro" id="IPR002159">
    <property type="entry name" value="CD36_fam"/>
</dbReference>
<organism evidence="14">
    <name type="scientific">Sarcoptes scabiei</name>
    <name type="common">Itch mite</name>
    <name type="synonym">Acarus scabiei</name>
    <dbReference type="NCBI Taxonomy" id="52283"/>
    <lineage>
        <taxon>Eukaryota</taxon>
        <taxon>Metazoa</taxon>
        <taxon>Ecdysozoa</taxon>
        <taxon>Arthropoda</taxon>
        <taxon>Chelicerata</taxon>
        <taxon>Arachnida</taxon>
        <taxon>Acari</taxon>
        <taxon>Acariformes</taxon>
        <taxon>Sarcoptiformes</taxon>
        <taxon>Astigmata</taxon>
        <taxon>Psoroptidia</taxon>
        <taxon>Sarcoptoidea</taxon>
        <taxon>Sarcoptidae</taxon>
        <taxon>Sarcoptinae</taxon>
        <taxon>Sarcoptes</taxon>
    </lineage>
</organism>
<accession>A0A834VCR6</accession>
<reference evidence="14" key="2">
    <citation type="submission" date="2020-01" db="EMBL/GenBank/DDBJ databases">
        <authorList>
            <person name="Korhonen P.K.K."/>
            <person name="Guangxu M.G."/>
            <person name="Wang T.W."/>
            <person name="Stroehlein A.J.S."/>
            <person name="Young N.D."/>
            <person name="Ang C.-S.A."/>
            <person name="Fernando D.W.F."/>
            <person name="Lu H.L."/>
            <person name="Taylor S.T."/>
            <person name="Ehtesham M.E.M."/>
            <person name="Najaraj S.H.N."/>
            <person name="Harsha G.H.G."/>
            <person name="Madugundu A.M."/>
            <person name="Renuse S.R."/>
            <person name="Holt D.H."/>
            <person name="Pandey A.P."/>
            <person name="Papenfuss A.P."/>
            <person name="Gasser R.B.G."/>
            <person name="Fischer K.F."/>
        </authorList>
    </citation>
    <scope>NUCLEOTIDE SEQUENCE</scope>
    <source>
        <strain evidence="14">SSS_KF_BRIS2020</strain>
    </source>
</reference>